<evidence type="ECO:0000256" key="3">
    <source>
        <dbReference type="ARBA" id="ARBA00008593"/>
    </source>
</evidence>
<dbReference type="InterPro" id="IPR054708">
    <property type="entry name" value="MTPAP-like_central"/>
</dbReference>
<accession>A0A4U0U413</accession>
<feature type="compositionally biased region" description="Polar residues" evidence="8">
    <location>
        <begin position="485"/>
        <end position="506"/>
    </location>
</feature>
<feature type="compositionally biased region" description="Polar residues" evidence="8">
    <location>
        <begin position="631"/>
        <end position="640"/>
    </location>
</feature>
<comment type="cofactor">
    <cofactor evidence="1">
        <name>Mn(2+)</name>
        <dbReference type="ChEBI" id="CHEBI:29035"/>
    </cofactor>
</comment>
<evidence type="ECO:0000313" key="11">
    <source>
        <dbReference type="EMBL" id="TKA29831.1"/>
    </source>
</evidence>
<evidence type="ECO:0000256" key="2">
    <source>
        <dbReference type="ARBA" id="ARBA00001946"/>
    </source>
</evidence>
<dbReference type="GO" id="GO:0046872">
    <property type="term" value="F:metal ion binding"/>
    <property type="evidence" value="ECO:0007669"/>
    <property type="project" value="UniProtKB-KW"/>
</dbReference>
<dbReference type="GO" id="GO:0031123">
    <property type="term" value="P:RNA 3'-end processing"/>
    <property type="evidence" value="ECO:0007669"/>
    <property type="project" value="TreeGrafter"/>
</dbReference>
<keyword evidence="7" id="KW-0460">Magnesium</keyword>
<dbReference type="SUPFAM" id="SSF81631">
    <property type="entry name" value="PAP/OAS1 substrate-binding domain"/>
    <property type="match status" value="1"/>
</dbReference>
<organism evidence="11 12">
    <name type="scientific">Salinomyces thailandicus</name>
    <dbReference type="NCBI Taxonomy" id="706561"/>
    <lineage>
        <taxon>Eukaryota</taxon>
        <taxon>Fungi</taxon>
        <taxon>Dikarya</taxon>
        <taxon>Ascomycota</taxon>
        <taxon>Pezizomycotina</taxon>
        <taxon>Dothideomycetes</taxon>
        <taxon>Dothideomycetidae</taxon>
        <taxon>Mycosphaerellales</taxon>
        <taxon>Teratosphaeriaceae</taxon>
        <taxon>Salinomyces</taxon>
    </lineage>
</organism>
<dbReference type="Gene3D" id="1.10.1410.10">
    <property type="match status" value="1"/>
</dbReference>
<feature type="region of interest" description="Disordered" evidence="8">
    <location>
        <begin position="619"/>
        <end position="678"/>
    </location>
</feature>
<evidence type="ECO:0000256" key="8">
    <source>
        <dbReference type="SAM" id="MobiDB-lite"/>
    </source>
</evidence>
<feature type="compositionally biased region" description="Polar residues" evidence="8">
    <location>
        <begin position="18"/>
        <end position="33"/>
    </location>
</feature>
<evidence type="ECO:0000256" key="1">
    <source>
        <dbReference type="ARBA" id="ARBA00001936"/>
    </source>
</evidence>
<dbReference type="GO" id="GO:0010605">
    <property type="term" value="P:negative regulation of macromolecule metabolic process"/>
    <property type="evidence" value="ECO:0007669"/>
    <property type="project" value="UniProtKB-ARBA"/>
</dbReference>
<evidence type="ECO:0000259" key="10">
    <source>
        <dbReference type="Pfam" id="PF22600"/>
    </source>
</evidence>
<name>A0A4U0U413_9PEZI</name>
<protein>
    <recommendedName>
        <fullName evidence="4">polynucleotide adenylyltransferase</fullName>
        <ecNumber evidence="4">2.7.7.19</ecNumber>
    </recommendedName>
</protein>
<reference evidence="11 12" key="1">
    <citation type="submission" date="2017-03" db="EMBL/GenBank/DDBJ databases">
        <title>Genomes of endolithic fungi from Antarctica.</title>
        <authorList>
            <person name="Coleine C."/>
            <person name="Masonjones S."/>
            <person name="Stajich J.E."/>
        </authorList>
    </citation>
    <scope>NUCLEOTIDE SEQUENCE [LARGE SCALE GENOMIC DNA]</scope>
    <source>
        <strain evidence="11 12">CCFEE 6315</strain>
    </source>
</reference>
<gene>
    <name evidence="11" type="ORF">B0A50_03195</name>
</gene>
<proteinExistence type="inferred from homology"/>
<dbReference type="Proteomes" id="UP000308549">
    <property type="component" value="Unassembled WGS sequence"/>
</dbReference>
<comment type="similarity">
    <text evidence="3">Belongs to the DNA polymerase type-B-like family.</text>
</comment>
<feature type="region of interest" description="Disordered" evidence="8">
    <location>
        <begin position="443"/>
        <end position="517"/>
    </location>
</feature>
<sequence>MAGLSAERYGGQIPNRPPIQSQHSSSVPSTPFQQPRDLRFHSRSPSPHRGLSNQSPRSVVSEAVAQTGPQRGQPVVCKFETGAEFRKRRVPYAEGGERELEPPKKEPKKSMEPHEENKLSGDMRELYDRLLPSEESEGRRRRLIEKLEKIMNDEWPQNDIRVNVFGSSGNLLSSTDSDVDICITTPLKKLESMHSLAMLLHQKGMQNVVCRASAKVPIVKCWDPELQLACDLNVNNTLALENTRMIKTYVQLDDRVRPLAKIIKYWTKRRILNDAAFGGTISSYTWICMIINFLQRREPPILPSLQKTEGKRIPTDAPEPSQFADNIDALKGCGDANKETLAQLLFHFFRHYGYEFDYANSVVSVREGRSLSREEKGWDRRNYWDKEAQKRLCVEEPFTVNRNLGNSADEYSWSGVHNEIRRAFDLLAAGQQLDKACEQYEFPPEEKPIFQRPPPKPAPTLRRSASQSGRSNHESGSARSRKNNNRNQSAQRAGNRRASSGASFGNQRIPYPLNSPPISHASSADYLTAKSNLHDQLFQQYQYLQAQQDLLRSQLAQHSHQQQHQNAPPHGRPGDVASSPHHRNAYANGLSSPRYLENPPQAAPLLPGYLYHYPARYPPPSPLTTRPRDGTITNPTSPSLASAVPALRRQVHRASVPEGSQGSVRSQSQPGRSLPHPLALQQHAHPGYDVSGVIPAPYQNVRAPQMYGGQPGLPLPFSPLTAMHPHHGSMETAMPKEYVGYYVGQSPQLGPQQFATSNSMQMPQMTLRDPPPQRPRREASELIVVPNERRVSRSPSPLNRPSYSSTADPRSEVPKDVVQSPKSYEPPVLESSVPAPVPAPVDIGGPLIVNGSNPAVSHKLAGPVNGSPLSNELELPHVMPIPQRFLPLRTNGSAQPNVLEQAEMPERPPSSPHALPSPRSKSGPKLAMSPNGTHAVTILPEHFQELSALNGPLLSPVAEMRTPSPTQAHAFDKQWSPHANGFIRAAKTSAAKQFERGENEAPDSRDVRHERKGSAPYPSSSKPAKSPSMPAQPGHLTSNVNANHWQQATTKKGHRKAKSTASTRVSNGQPMPANETERKGG</sequence>
<dbReference type="GO" id="GO:1990817">
    <property type="term" value="F:poly(A) RNA polymerase activity"/>
    <property type="evidence" value="ECO:0007669"/>
    <property type="project" value="UniProtKB-EC"/>
</dbReference>
<comment type="cofactor">
    <cofactor evidence="2">
        <name>Mg(2+)</name>
        <dbReference type="ChEBI" id="CHEBI:18420"/>
    </cofactor>
</comment>
<feature type="region of interest" description="Disordered" evidence="8">
    <location>
        <begin position="760"/>
        <end position="835"/>
    </location>
</feature>
<feature type="region of interest" description="Disordered" evidence="8">
    <location>
        <begin position="902"/>
        <end position="932"/>
    </location>
</feature>
<dbReference type="InterPro" id="IPR002058">
    <property type="entry name" value="PAP_assoc"/>
</dbReference>
<dbReference type="InterPro" id="IPR043519">
    <property type="entry name" value="NT_sf"/>
</dbReference>
<dbReference type="PANTHER" id="PTHR12271:SF113">
    <property type="entry name" value="POLY(A) RNA POLYMERASE CID11"/>
    <property type="match status" value="1"/>
</dbReference>
<dbReference type="AlphaFoldDB" id="A0A4U0U413"/>
<dbReference type="PANTHER" id="PTHR12271">
    <property type="entry name" value="POLY A POLYMERASE CID PAP -RELATED"/>
    <property type="match status" value="1"/>
</dbReference>
<evidence type="ECO:0000256" key="7">
    <source>
        <dbReference type="ARBA" id="ARBA00022842"/>
    </source>
</evidence>
<feature type="compositionally biased region" description="Polar residues" evidence="8">
    <location>
        <begin position="658"/>
        <end position="671"/>
    </location>
</feature>
<dbReference type="EMBL" id="NAJL01000013">
    <property type="protein sequence ID" value="TKA29831.1"/>
    <property type="molecule type" value="Genomic_DNA"/>
</dbReference>
<feature type="region of interest" description="Disordered" evidence="8">
    <location>
        <begin position="989"/>
        <end position="1081"/>
    </location>
</feature>
<feature type="domain" description="Poly(A) RNA polymerase mitochondrial-like central palm" evidence="10">
    <location>
        <begin position="119"/>
        <end position="251"/>
    </location>
</feature>
<feature type="region of interest" description="Disordered" evidence="8">
    <location>
        <begin position="1"/>
        <end position="122"/>
    </location>
</feature>
<feature type="compositionally biased region" description="Polar residues" evidence="8">
    <location>
        <begin position="463"/>
        <end position="478"/>
    </location>
</feature>
<feature type="compositionally biased region" description="Low complexity" evidence="8">
    <location>
        <begin position="825"/>
        <end position="834"/>
    </location>
</feature>
<evidence type="ECO:0000256" key="6">
    <source>
        <dbReference type="ARBA" id="ARBA00022723"/>
    </source>
</evidence>
<evidence type="ECO:0000256" key="4">
    <source>
        <dbReference type="ARBA" id="ARBA00012388"/>
    </source>
</evidence>
<feature type="compositionally biased region" description="Polar residues" evidence="8">
    <location>
        <begin position="1035"/>
        <end position="1050"/>
    </location>
</feature>
<dbReference type="Gene3D" id="3.30.460.10">
    <property type="entry name" value="Beta Polymerase, domain 2"/>
    <property type="match status" value="1"/>
</dbReference>
<dbReference type="Pfam" id="PF03828">
    <property type="entry name" value="PAP_assoc"/>
    <property type="match status" value="1"/>
</dbReference>
<evidence type="ECO:0000256" key="5">
    <source>
        <dbReference type="ARBA" id="ARBA00022679"/>
    </source>
</evidence>
<dbReference type="SUPFAM" id="SSF81301">
    <property type="entry name" value="Nucleotidyltransferase"/>
    <property type="match status" value="1"/>
</dbReference>
<feature type="compositionally biased region" description="Low complexity" evidence="8">
    <location>
        <begin position="1014"/>
        <end position="1033"/>
    </location>
</feature>
<dbReference type="EC" id="2.7.7.19" evidence="4"/>
<dbReference type="Pfam" id="PF22600">
    <property type="entry name" value="MTPAP-like_central"/>
    <property type="match status" value="1"/>
</dbReference>
<evidence type="ECO:0000313" key="12">
    <source>
        <dbReference type="Proteomes" id="UP000308549"/>
    </source>
</evidence>
<evidence type="ECO:0000259" key="9">
    <source>
        <dbReference type="Pfam" id="PF03828"/>
    </source>
</evidence>
<feature type="compositionally biased region" description="Basic and acidic residues" evidence="8">
    <location>
        <begin position="993"/>
        <end position="1013"/>
    </location>
</feature>
<feature type="region of interest" description="Disordered" evidence="8">
    <location>
        <begin position="554"/>
        <end position="599"/>
    </location>
</feature>
<keyword evidence="12" id="KW-1185">Reference proteome</keyword>
<feature type="domain" description="PAP-associated" evidence="9">
    <location>
        <begin position="340"/>
        <end position="401"/>
    </location>
</feature>
<keyword evidence="6" id="KW-0479">Metal-binding</keyword>
<feature type="compositionally biased region" description="Polar residues" evidence="8">
    <location>
        <begin position="1059"/>
        <end position="1069"/>
    </location>
</feature>
<feature type="compositionally biased region" description="Low complexity" evidence="8">
    <location>
        <begin position="554"/>
        <end position="565"/>
    </location>
</feature>
<dbReference type="CDD" id="cd05402">
    <property type="entry name" value="NT_PAP_TUTase"/>
    <property type="match status" value="1"/>
</dbReference>
<feature type="compositionally biased region" description="Basic and acidic residues" evidence="8">
    <location>
        <begin position="95"/>
        <end position="122"/>
    </location>
</feature>
<comment type="caution">
    <text evidence="11">The sequence shown here is derived from an EMBL/GenBank/DDBJ whole genome shotgun (WGS) entry which is preliminary data.</text>
</comment>
<dbReference type="OrthoDB" id="2274644at2759"/>
<keyword evidence="5" id="KW-0808">Transferase</keyword>
<feature type="compositionally biased region" description="Polar residues" evidence="8">
    <location>
        <begin position="793"/>
        <end position="808"/>
    </location>
</feature>